<dbReference type="Proteomes" id="UP000652761">
    <property type="component" value="Unassembled WGS sequence"/>
</dbReference>
<dbReference type="EMBL" id="NMUH01000195">
    <property type="protein sequence ID" value="MQL74180.1"/>
    <property type="molecule type" value="Genomic_DNA"/>
</dbReference>
<comment type="caution">
    <text evidence="1">The sequence shown here is derived from an EMBL/GenBank/DDBJ whole genome shotgun (WGS) entry which is preliminary data.</text>
</comment>
<evidence type="ECO:0000313" key="2">
    <source>
        <dbReference type="Proteomes" id="UP000652761"/>
    </source>
</evidence>
<dbReference type="AlphaFoldDB" id="A0A843TX95"/>
<gene>
    <name evidence="1" type="ORF">Taro_006518</name>
</gene>
<name>A0A843TX95_COLES</name>
<proteinExistence type="predicted"/>
<evidence type="ECO:0000313" key="1">
    <source>
        <dbReference type="EMBL" id="MQL74180.1"/>
    </source>
</evidence>
<reference evidence="1" key="1">
    <citation type="submission" date="2017-07" db="EMBL/GenBank/DDBJ databases">
        <title>Taro Niue Genome Assembly and Annotation.</title>
        <authorList>
            <person name="Atibalentja N."/>
            <person name="Keating K."/>
            <person name="Fields C.J."/>
        </authorList>
    </citation>
    <scope>NUCLEOTIDE SEQUENCE</scope>
    <source>
        <strain evidence="1">Niue_2</strain>
        <tissue evidence="1">Leaf</tissue>
    </source>
</reference>
<organism evidence="1 2">
    <name type="scientific">Colocasia esculenta</name>
    <name type="common">Wild taro</name>
    <name type="synonym">Arum esculentum</name>
    <dbReference type="NCBI Taxonomy" id="4460"/>
    <lineage>
        <taxon>Eukaryota</taxon>
        <taxon>Viridiplantae</taxon>
        <taxon>Streptophyta</taxon>
        <taxon>Embryophyta</taxon>
        <taxon>Tracheophyta</taxon>
        <taxon>Spermatophyta</taxon>
        <taxon>Magnoliopsida</taxon>
        <taxon>Liliopsida</taxon>
        <taxon>Araceae</taxon>
        <taxon>Aroideae</taxon>
        <taxon>Colocasieae</taxon>
        <taxon>Colocasia</taxon>
    </lineage>
</organism>
<accession>A0A843TX95</accession>
<keyword evidence="2" id="KW-1185">Reference proteome</keyword>
<protein>
    <submittedName>
        <fullName evidence="1">Uncharacterized protein</fullName>
    </submittedName>
</protein>
<sequence>MASDMYSKERDIRWSCKETGSNADTVNSPCRYFRVALYPQDYIGAPQTLSVLSTVCIQVSRVTRPILALDSHEEYKTVGATQLKGYQESTR</sequence>